<evidence type="ECO:0000313" key="2">
    <source>
        <dbReference type="EMBL" id="SFC38260.1"/>
    </source>
</evidence>
<dbReference type="AlphaFoldDB" id="A0A1I1IYG2"/>
<evidence type="ECO:0000313" key="3">
    <source>
        <dbReference type="Proteomes" id="UP000199514"/>
    </source>
</evidence>
<sequence>MKQPKQWIAWVLCVILGISSFYFWKKSQPDTSTRRTTHQILLTEVEHLGKMELVRYQFRDIVEHEQVKQWLPNSRVLLIVSGEAVGCLDLSQIDSTDISADSANVTVYLPEPEICYHKIDHQKSKVYNTEYAFMEEAQLIDEAYRHAEKQILTSALQANILAQTKANAQKILVPLFASLTGKKIHLRYRNRFTLPQKH</sequence>
<feature type="transmembrane region" description="Helical" evidence="1">
    <location>
        <begin position="7"/>
        <end position="24"/>
    </location>
</feature>
<dbReference type="Pfam" id="PF14014">
    <property type="entry name" value="DUF4230"/>
    <property type="match status" value="1"/>
</dbReference>
<keyword evidence="3" id="KW-1185">Reference proteome</keyword>
<keyword evidence="1" id="KW-1133">Transmembrane helix</keyword>
<accession>A0A1I1IYG2</accession>
<dbReference type="InterPro" id="IPR025324">
    <property type="entry name" value="DUF4230"/>
</dbReference>
<protein>
    <recommendedName>
        <fullName evidence="4">DUF4230 domain-containing protein</fullName>
    </recommendedName>
</protein>
<keyword evidence="1" id="KW-0472">Membrane</keyword>
<dbReference type="STRING" id="927664.SAMN05421780_10549"/>
<organism evidence="2 3">
    <name type="scientific">Flexibacter flexilis DSM 6793</name>
    <dbReference type="NCBI Taxonomy" id="927664"/>
    <lineage>
        <taxon>Bacteria</taxon>
        <taxon>Pseudomonadati</taxon>
        <taxon>Bacteroidota</taxon>
        <taxon>Cytophagia</taxon>
        <taxon>Cytophagales</taxon>
        <taxon>Flexibacteraceae</taxon>
        <taxon>Flexibacter</taxon>
    </lineage>
</organism>
<proteinExistence type="predicted"/>
<evidence type="ECO:0008006" key="4">
    <source>
        <dbReference type="Google" id="ProtNLM"/>
    </source>
</evidence>
<name>A0A1I1IYG2_9BACT</name>
<evidence type="ECO:0000256" key="1">
    <source>
        <dbReference type="SAM" id="Phobius"/>
    </source>
</evidence>
<dbReference type="OrthoDB" id="791023at2"/>
<dbReference type="RefSeq" id="WP_091511467.1">
    <property type="nucleotide sequence ID" value="NZ_FOLE01000005.1"/>
</dbReference>
<dbReference type="Proteomes" id="UP000199514">
    <property type="component" value="Unassembled WGS sequence"/>
</dbReference>
<dbReference type="EMBL" id="FOLE01000005">
    <property type="protein sequence ID" value="SFC38260.1"/>
    <property type="molecule type" value="Genomic_DNA"/>
</dbReference>
<keyword evidence="1" id="KW-0812">Transmembrane</keyword>
<gene>
    <name evidence="2" type="ORF">SAMN05421780_10549</name>
</gene>
<reference evidence="2 3" key="1">
    <citation type="submission" date="2016-10" db="EMBL/GenBank/DDBJ databases">
        <authorList>
            <person name="de Groot N.N."/>
        </authorList>
    </citation>
    <scope>NUCLEOTIDE SEQUENCE [LARGE SCALE GENOMIC DNA]</scope>
    <source>
        <strain evidence="2 3">DSM 6793</strain>
    </source>
</reference>